<reference evidence="1" key="1">
    <citation type="submission" date="2020-08" db="EMBL/GenBank/DDBJ databases">
        <title>Multicomponent nature underlies the extraordinary mechanical properties of spider dragline silk.</title>
        <authorList>
            <person name="Kono N."/>
            <person name="Nakamura H."/>
            <person name="Mori M."/>
            <person name="Yoshida Y."/>
            <person name="Ohtoshi R."/>
            <person name="Malay A.D."/>
            <person name="Moran D.A.P."/>
            <person name="Tomita M."/>
            <person name="Numata K."/>
            <person name="Arakawa K."/>
        </authorList>
    </citation>
    <scope>NUCLEOTIDE SEQUENCE</scope>
</reference>
<keyword evidence="2" id="KW-1185">Reference proteome</keyword>
<organism evidence="1 2">
    <name type="scientific">Nephila pilipes</name>
    <name type="common">Giant wood spider</name>
    <name type="synonym">Nephila maculata</name>
    <dbReference type="NCBI Taxonomy" id="299642"/>
    <lineage>
        <taxon>Eukaryota</taxon>
        <taxon>Metazoa</taxon>
        <taxon>Ecdysozoa</taxon>
        <taxon>Arthropoda</taxon>
        <taxon>Chelicerata</taxon>
        <taxon>Arachnida</taxon>
        <taxon>Araneae</taxon>
        <taxon>Araneomorphae</taxon>
        <taxon>Entelegynae</taxon>
        <taxon>Araneoidea</taxon>
        <taxon>Nephilidae</taxon>
        <taxon>Nephila</taxon>
    </lineage>
</organism>
<dbReference type="Proteomes" id="UP000887013">
    <property type="component" value="Unassembled WGS sequence"/>
</dbReference>
<gene>
    <name evidence="1" type="ORF">NPIL_5021</name>
</gene>
<evidence type="ECO:0000313" key="1">
    <source>
        <dbReference type="EMBL" id="GFT31304.1"/>
    </source>
</evidence>
<proteinExistence type="predicted"/>
<evidence type="ECO:0000313" key="2">
    <source>
        <dbReference type="Proteomes" id="UP000887013"/>
    </source>
</evidence>
<comment type="caution">
    <text evidence="1">The sequence shown here is derived from an EMBL/GenBank/DDBJ whole genome shotgun (WGS) entry which is preliminary data.</text>
</comment>
<accession>A0A8X6NTR5</accession>
<dbReference type="AlphaFoldDB" id="A0A8X6NTR5"/>
<name>A0A8X6NTR5_NEPPI</name>
<sequence>MGLSSDKFSLQISLIKVSLNIFMEEDTQSDFQMSGDAAANLCAWGQDGDLHQECFDIASHLAAPSYLP</sequence>
<dbReference type="EMBL" id="BMAW01107899">
    <property type="protein sequence ID" value="GFT31304.1"/>
    <property type="molecule type" value="Genomic_DNA"/>
</dbReference>
<protein>
    <submittedName>
        <fullName evidence="1">Uncharacterized protein</fullName>
    </submittedName>
</protein>